<dbReference type="InterPro" id="IPR021109">
    <property type="entry name" value="Peptidase_aspartic_dom_sf"/>
</dbReference>
<protein>
    <recommendedName>
        <fullName evidence="4">Xylanase inhibitor N-terminal domain-containing protein</fullName>
    </recommendedName>
</protein>
<keyword evidence="3" id="KW-0378">Hydrolase</keyword>
<dbReference type="Pfam" id="PF14543">
    <property type="entry name" value="TAXi_N"/>
    <property type="match status" value="1"/>
</dbReference>
<name>A0A250XCV8_9CHLO</name>
<comment type="similarity">
    <text evidence="1">Belongs to the peptidase A1 family.</text>
</comment>
<dbReference type="EMBL" id="BEGY01000057">
    <property type="protein sequence ID" value="GAX80876.1"/>
    <property type="molecule type" value="Genomic_DNA"/>
</dbReference>
<evidence type="ECO:0000259" key="4">
    <source>
        <dbReference type="Pfam" id="PF14543"/>
    </source>
</evidence>
<dbReference type="STRING" id="1157962.A0A250XCV8"/>
<evidence type="ECO:0000313" key="6">
    <source>
        <dbReference type="Proteomes" id="UP000232323"/>
    </source>
</evidence>
<feature type="domain" description="Xylanase inhibitor N-terminal" evidence="4">
    <location>
        <begin position="63"/>
        <end position="242"/>
    </location>
</feature>
<proteinExistence type="inferred from homology"/>
<dbReference type="PANTHER" id="PTHR47967">
    <property type="entry name" value="OS07G0603500 PROTEIN-RELATED"/>
    <property type="match status" value="1"/>
</dbReference>
<keyword evidence="6" id="KW-1185">Reference proteome</keyword>
<keyword evidence="2" id="KW-0645">Protease</keyword>
<dbReference type="SUPFAM" id="SSF50630">
    <property type="entry name" value="Acid proteases"/>
    <property type="match status" value="1"/>
</dbReference>
<dbReference type="OrthoDB" id="650123at2759"/>
<comment type="caution">
    <text evidence="5">The sequence shown here is derived from an EMBL/GenBank/DDBJ whole genome shotgun (WGS) entry which is preliminary data.</text>
</comment>
<dbReference type="InterPro" id="IPR032861">
    <property type="entry name" value="TAXi_N"/>
</dbReference>
<accession>A0A250XCV8</accession>
<organism evidence="5 6">
    <name type="scientific">Chlamydomonas eustigma</name>
    <dbReference type="NCBI Taxonomy" id="1157962"/>
    <lineage>
        <taxon>Eukaryota</taxon>
        <taxon>Viridiplantae</taxon>
        <taxon>Chlorophyta</taxon>
        <taxon>core chlorophytes</taxon>
        <taxon>Chlorophyceae</taxon>
        <taxon>CS clade</taxon>
        <taxon>Chlamydomonadales</taxon>
        <taxon>Chlamydomonadaceae</taxon>
        <taxon>Chlamydomonas</taxon>
    </lineage>
</organism>
<dbReference type="GO" id="GO:0005576">
    <property type="term" value="C:extracellular region"/>
    <property type="evidence" value="ECO:0007669"/>
    <property type="project" value="TreeGrafter"/>
</dbReference>
<dbReference type="Proteomes" id="UP000232323">
    <property type="component" value="Unassembled WGS sequence"/>
</dbReference>
<evidence type="ECO:0000256" key="3">
    <source>
        <dbReference type="ARBA" id="ARBA00022801"/>
    </source>
</evidence>
<evidence type="ECO:0000256" key="1">
    <source>
        <dbReference type="ARBA" id="ARBA00007447"/>
    </source>
</evidence>
<dbReference type="AlphaFoldDB" id="A0A250XCV8"/>
<dbReference type="GO" id="GO:0008233">
    <property type="term" value="F:peptidase activity"/>
    <property type="evidence" value="ECO:0007669"/>
    <property type="project" value="UniProtKB-KW"/>
</dbReference>
<gene>
    <name evidence="5" type="ORF">CEUSTIGMA_g8311.t1</name>
</gene>
<dbReference type="PANTHER" id="PTHR47967:SF128">
    <property type="entry name" value="ASPARTIC PROTEINASE CDR1-LIKE"/>
    <property type="match status" value="1"/>
</dbReference>
<reference evidence="5 6" key="1">
    <citation type="submission" date="2017-08" db="EMBL/GenBank/DDBJ databases">
        <title>Acidophilic green algal genome provides insights into adaptation to an acidic environment.</title>
        <authorList>
            <person name="Hirooka S."/>
            <person name="Hirose Y."/>
            <person name="Kanesaki Y."/>
            <person name="Higuchi S."/>
            <person name="Fujiwara T."/>
            <person name="Onuma R."/>
            <person name="Era A."/>
            <person name="Ohbayashi R."/>
            <person name="Uzuka A."/>
            <person name="Nozaki H."/>
            <person name="Yoshikawa H."/>
            <person name="Miyagishima S.Y."/>
        </authorList>
    </citation>
    <scope>NUCLEOTIDE SEQUENCE [LARGE SCALE GENOMIC DNA]</scope>
    <source>
        <strain evidence="5 6">NIES-2499</strain>
    </source>
</reference>
<dbReference type="Gene3D" id="2.40.70.10">
    <property type="entry name" value="Acid Proteases"/>
    <property type="match status" value="1"/>
</dbReference>
<evidence type="ECO:0000256" key="2">
    <source>
        <dbReference type="ARBA" id="ARBA00022670"/>
    </source>
</evidence>
<dbReference type="InterPro" id="IPR051708">
    <property type="entry name" value="Plant_Aspart_Prot_A1"/>
</dbReference>
<dbReference type="GO" id="GO:0006508">
    <property type="term" value="P:proteolysis"/>
    <property type="evidence" value="ECO:0007669"/>
    <property type="project" value="UniProtKB-KW"/>
</dbReference>
<evidence type="ECO:0000313" key="5">
    <source>
        <dbReference type="EMBL" id="GAX80876.1"/>
    </source>
</evidence>
<sequence>MFSLVLTHLGGGMFAGSLSRVPHANHHHQPRDSRHLTATTFIPQRTVDQGLGQYTVQFLLNGVTVNSVIDTGSGVGQLACTGTTINPAYSSTLSVYNPTSSAFTLVSNTSAACTEVCAQTQQCIAKPAQSGACEYYYAYADQSFLYGRVYTANMTFPSSNSNVTAPNIIFGCSYNTSTNPCMYDHTNSLFGMDWEPLSMWNQLISQSIVKDTLYLCLGNGGDSVDYLNPSISSQAGVIIFGDTSSVSLSGTSAGGDTITATMLDSVNLKDSNGNQLLAPASMWLTLNSLSLVNSSGSTTSLSSRQRDILHASCE</sequence>